<dbReference type="RefSeq" id="WP_083731944.1">
    <property type="nucleotide sequence ID" value="NZ_CP017641.1"/>
</dbReference>
<evidence type="ECO:0000256" key="1">
    <source>
        <dbReference type="ARBA" id="ARBA00000109"/>
    </source>
</evidence>
<sequence length="585" mass="63919">MDENQREDIFRRCEEAIGYQFKDRDVLRRGLTHSSCATSRLDCNERMEFLGDAVLGLVVCEFLYLKYPDRREGQLTQQKSHLVSRTVCTQVGNRLGLKDLILVGKGLQTIPDSLIAAGVESLVAAIYLDGGFAAAVDFIMRVFEEELQNTDEADQENYKSILQEETQRDGSDPPSYVVIEHRGPDHAREFCVAVEIAETQFESAWGRSKKEAEQKAAMHALEGISLDGGSTTTTASKPDSQGNTDVPESNSDSSNPPTNQSTTSTQANVPTTECRVLFQPPTDELRFLPEGPYSLPNGNISWVGIQHGSNSTVGSLNILDPASGTNQSFNLPGRPGFAFPTTKQNVFVCGVERSLGLYDVSDGSWTEILSGIDSDVDNTIINDGVVFDDNLIFGCKELEFKTKKAGLYLWRGRDKKLFQLRNDQICSNGKAVIRNPDQTLTLVDIDSPSKTITKCWLEVAVGTVGKPEVIVDLSSEDVFPDGMIVTPDGKSLIVALYDPGDPAYGMARQYGIESGELEAVWTCPGSPRVTCPQLVKVDGRVHLLLTTAVEHMDAEQQSRHPNAGSLFLGEALLGALGEQPLFPVG</sequence>
<keyword evidence="7 8" id="KW-0694">RNA-binding</keyword>
<keyword evidence="3 8" id="KW-0507">mRNA processing</keyword>
<keyword evidence="8" id="KW-0460">Magnesium</keyword>
<dbReference type="EC" id="3.1.26.3" evidence="8"/>
<dbReference type="KEGG" id="fmr:Fuma_02071"/>
<comment type="catalytic activity">
    <reaction evidence="1 8">
        <text>Endonucleolytic cleavage to 5'-phosphomonoester.</text>
        <dbReference type="EC" id="3.1.26.3"/>
    </reaction>
</comment>
<dbReference type="GO" id="GO:0005737">
    <property type="term" value="C:cytoplasm"/>
    <property type="evidence" value="ECO:0007669"/>
    <property type="project" value="UniProtKB-SubCell"/>
</dbReference>
<dbReference type="GO" id="GO:0010468">
    <property type="term" value="P:regulation of gene expression"/>
    <property type="evidence" value="ECO:0007669"/>
    <property type="project" value="TreeGrafter"/>
</dbReference>
<organism evidence="12 13">
    <name type="scientific">Fuerstiella marisgermanici</name>
    <dbReference type="NCBI Taxonomy" id="1891926"/>
    <lineage>
        <taxon>Bacteria</taxon>
        <taxon>Pseudomonadati</taxon>
        <taxon>Planctomycetota</taxon>
        <taxon>Planctomycetia</taxon>
        <taxon>Planctomycetales</taxon>
        <taxon>Planctomycetaceae</taxon>
        <taxon>Fuerstiella</taxon>
    </lineage>
</organism>
<accession>A0A1P8WEJ3</accession>
<dbReference type="GO" id="GO:0004525">
    <property type="term" value="F:ribonuclease III activity"/>
    <property type="evidence" value="ECO:0007669"/>
    <property type="project" value="UniProtKB-UniRule"/>
</dbReference>
<evidence type="ECO:0000256" key="7">
    <source>
        <dbReference type="ARBA" id="ARBA00022884"/>
    </source>
</evidence>
<keyword evidence="8" id="KW-0698">rRNA processing</keyword>
<keyword evidence="6 8" id="KW-0378">Hydrolase</keyword>
<dbReference type="SUPFAM" id="SSF69065">
    <property type="entry name" value="RNase III domain-like"/>
    <property type="match status" value="1"/>
</dbReference>
<reference evidence="12 13" key="1">
    <citation type="journal article" date="2016" name="Front. Microbiol.">
        <title>Fuerstia marisgermanicae gen. nov., sp. nov., an Unusual Member of the Phylum Planctomycetes from the German Wadden Sea.</title>
        <authorList>
            <person name="Kohn T."/>
            <person name="Heuer A."/>
            <person name="Jogler M."/>
            <person name="Vollmers J."/>
            <person name="Boedeker C."/>
            <person name="Bunk B."/>
            <person name="Rast P."/>
            <person name="Borchert D."/>
            <person name="Glockner I."/>
            <person name="Freese H.M."/>
            <person name="Klenk H.P."/>
            <person name="Overmann J."/>
            <person name="Kaster A.K."/>
            <person name="Rohde M."/>
            <person name="Wiegand S."/>
            <person name="Jogler C."/>
        </authorList>
    </citation>
    <scope>NUCLEOTIDE SEQUENCE [LARGE SCALE GENOMIC DNA]</scope>
    <source>
        <strain evidence="12 13">NH11</strain>
    </source>
</reference>
<dbReference type="GO" id="GO:0006397">
    <property type="term" value="P:mRNA processing"/>
    <property type="evidence" value="ECO:0007669"/>
    <property type="project" value="UniProtKB-UniRule"/>
</dbReference>
<feature type="domain" description="RNase III" evidence="11">
    <location>
        <begin position="10"/>
        <end position="131"/>
    </location>
</feature>
<dbReference type="Gene3D" id="3.30.160.20">
    <property type="match status" value="1"/>
</dbReference>
<dbReference type="Proteomes" id="UP000187735">
    <property type="component" value="Chromosome"/>
</dbReference>
<feature type="active site" evidence="8">
    <location>
        <position position="120"/>
    </location>
</feature>
<dbReference type="InterPro" id="IPR011042">
    <property type="entry name" value="6-blade_b-propeller_TolB-like"/>
</dbReference>
<evidence type="ECO:0000259" key="11">
    <source>
        <dbReference type="PROSITE" id="PS50142"/>
    </source>
</evidence>
<feature type="domain" description="DRBM" evidence="10">
    <location>
        <begin position="157"/>
        <end position="226"/>
    </location>
</feature>
<proteinExistence type="inferred from homology"/>
<keyword evidence="8" id="KW-0479">Metal-binding</keyword>
<comment type="caution">
    <text evidence="8">Lacks conserved residue(s) required for the propagation of feature annotation.</text>
</comment>
<dbReference type="Pfam" id="PF08450">
    <property type="entry name" value="SGL"/>
    <property type="match status" value="1"/>
</dbReference>
<keyword evidence="8" id="KW-0819">tRNA processing</keyword>
<dbReference type="EMBL" id="CP017641">
    <property type="protein sequence ID" value="APZ92460.1"/>
    <property type="molecule type" value="Genomic_DNA"/>
</dbReference>
<dbReference type="PROSITE" id="PS50142">
    <property type="entry name" value="RNASE_3_2"/>
    <property type="match status" value="1"/>
</dbReference>
<feature type="active site" evidence="8">
    <location>
        <position position="52"/>
    </location>
</feature>
<evidence type="ECO:0000256" key="6">
    <source>
        <dbReference type="ARBA" id="ARBA00022801"/>
    </source>
</evidence>
<keyword evidence="8" id="KW-0963">Cytoplasm</keyword>
<name>A0A1P8WEJ3_9PLAN</name>
<dbReference type="AlphaFoldDB" id="A0A1P8WEJ3"/>
<dbReference type="InterPro" id="IPR014720">
    <property type="entry name" value="dsRBD_dom"/>
</dbReference>
<dbReference type="STRING" id="1891926.Fuma_02071"/>
<dbReference type="SMART" id="SM00535">
    <property type="entry name" value="RIBOc"/>
    <property type="match status" value="1"/>
</dbReference>
<dbReference type="SUPFAM" id="SSF54768">
    <property type="entry name" value="dsRNA-binding domain-like"/>
    <property type="match status" value="1"/>
</dbReference>
<dbReference type="InterPro" id="IPR011907">
    <property type="entry name" value="RNase_III"/>
</dbReference>
<feature type="compositionally biased region" description="Polar residues" evidence="9">
    <location>
        <begin position="228"/>
        <end position="248"/>
    </location>
</feature>
<dbReference type="InterPro" id="IPR036389">
    <property type="entry name" value="RNase_III_sf"/>
</dbReference>
<dbReference type="GO" id="GO:0046872">
    <property type="term" value="F:metal ion binding"/>
    <property type="evidence" value="ECO:0007669"/>
    <property type="project" value="UniProtKB-KW"/>
</dbReference>
<evidence type="ECO:0000313" key="13">
    <source>
        <dbReference type="Proteomes" id="UP000187735"/>
    </source>
</evidence>
<dbReference type="GO" id="GO:0003725">
    <property type="term" value="F:double-stranded RNA binding"/>
    <property type="evidence" value="ECO:0007669"/>
    <property type="project" value="TreeGrafter"/>
</dbReference>
<dbReference type="InterPro" id="IPR013658">
    <property type="entry name" value="SGL"/>
</dbReference>
<keyword evidence="8" id="KW-0699">rRNA-binding</keyword>
<dbReference type="Gene3D" id="2.120.10.30">
    <property type="entry name" value="TolB, C-terminal domain"/>
    <property type="match status" value="1"/>
</dbReference>
<comment type="similarity">
    <text evidence="2">Belongs to the ribonuclease III family.</text>
</comment>
<feature type="binding site" evidence="8">
    <location>
        <position position="48"/>
    </location>
    <ligand>
        <name>Mg(2+)</name>
        <dbReference type="ChEBI" id="CHEBI:18420"/>
    </ligand>
</feature>
<evidence type="ECO:0000256" key="8">
    <source>
        <dbReference type="HAMAP-Rule" id="MF_00104"/>
    </source>
</evidence>
<feature type="binding site" evidence="8">
    <location>
        <position position="120"/>
    </location>
    <ligand>
        <name>Mg(2+)</name>
        <dbReference type="ChEBI" id="CHEBI:18420"/>
    </ligand>
</feature>
<keyword evidence="13" id="KW-1185">Reference proteome</keyword>
<dbReference type="CDD" id="cd10845">
    <property type="entry name" value="DSRM_RNAse_III_family"/>
    <property type="match status" value="1"/>
</dbReference>
<dbReference type="PROSITE" id="PS50137">
    <property type="entry name" value="DS_RBD"/>
    <property type="match status" value="1"/>
</dbReference>
<comment type="cofactor">
    <cofactor evidence="8">
        <name>Mg(2+)</name>
        <dbReference type="ChEBI" id="CHEBI:18420"/>
    </cofactor>
</comment>
<feature type="compositionally biased region" description="Low complexity" evidence="9">
    <location>
        <begin position="249"/>
        <end position="268"/>
    </location>
</feature>
<dbReference type="HAMAP" id="MF_00104">
    <property type="entry name" value="RNase_III"/>
    <property type="match status" value="1"/>
</dbReference>
<dbReference type="Pfam" id="PF14622">
    <property type="entry name" value="Ribonucleas_3_3"/>
    <property type="match status" value="1"/>
</dbReference>
<comment type="subcellular location">
    <subcellularLocation>
        <location evidence="8">Cytoplasm</location>
    </subcellularLocation>
</comment>
<evidence type="ECO:0000259" key="10">
    <source>
        <dbReference type="PROSITE" id="PS50137"/>
    </source>
</evidence>
<gene>
    <name evidence="8 12" type="primary">rnc</name>
    <name evidence="12" type="ORF">Fuma_02071</name>
</gene>
<evidence type="ECO:0000256" key="9">
    <source>
        <dbReference type="SAM" id="MobiDB-lite"/>
    </source>
</evidence>
<dbReference type="GO" id="GO:0008033">
    <property type="term" value="P:tRNA processing"/>
    <property type="evidence" value="ECO:0007669"/>
    <property type="project" value="UniProtKB-KW"/>
</dbReference>
<dbReference type="PANTHER" id="PTHR11207:SF0">
    <property type="entry name" value="RIBONUCLEASE 3"/>
    <property type="match status" value="1"/>
</dbReference>
<dbReference type="PROSITE" id="PS00517">
    <property type="entry name" value="RNASE_3_1"/>
    <property type="match status" value="1"/>
</dbReference>
<evidence type="ECO:0000256" key="5">
    <source>
        <dbReference type="ARBA" id="ARBA00022759"/>
    </source>
</evidence>
<dbReference type="OrthoDB" id="9805026at2"/>
<dbReference type="PANTHER" id="PTHR11207">
    <property type="entry name" value="RIBONUCLEASE III"/>
    <property type="match status" value="1"/>
</dbReference>
<dbReference type="GO" id="GO:0019843">
    <property type="term" value="F:rRNA binding"/>
    <property type="evidence" value="ECO:0007669"/>
    <property type="project" value="UniProtKB-KW"/>
</dbReference>
<dbReference type="CDD" id="cd00593">
    <property type="entry name" value="RIBOc"/>
    <property type="match status" value="1"/>
</dbReference>
<comment type="function">
    <text evidence="8">Digests double-stranded RNA. Involved in the processing of primary rRNA transcript to yield the immediate precursors to the large and small rRNAs (23S and 16S). Processes some mRNAs, and tRNAs when they are encoded in the rRNA operon. Processes pre-crRNA and tracrRNA of type II CRISPR loci if present in the organism.</text>
</comment>
<evidence type="ECO:0000256" key="2">
    <source>
        <dbReference type="ARBA" id="ARBA00010183"/>
    </source>
</evidence>
<dbReference type="GO" id="GO:0006364">
    <property type="term" value="P:rRNA processing"/>
    <property type="evidence" value="ECO:0007669"/>
    <property type="project" value="UniProtKB-UniRule"/>
</dbReference>
<evidence type="ECO:0000313" key="12">
    <source>
        <dbReference type="EMBL" id="APZ92460.1"/>
    </source>
</evidence>
<dbReference type="SUPFAM" id="SSF63829">
    <property type="entry name" value="Calcium-dependent phosphotriesterase"/>
    <property type="match status" value="1"/>
</dbReference>
<dbReference type="InterPro" id="IPR000999">
    <property type="entry name" value="RNase_III_dom"/>
</dbReference>
<feature type="region of interest" description="Disordered" evidence="9">
    <location>
        <begin position="222"/>
        <end position="273"/>
    </location>
</feature>
<comment type="subunit">
    <text evidence="8">Homodimer.</text>
</comment>
<dbReference type="Pfam" id="PF00035">
    <property type="entry name" value="dsrm"/>
    <property type="match status" value="1"/>
</dbReference>
<evidence type="ECO:0000256" key="4">
    <source>
        <dbReference type="ARBA" id="ARBA00022722"/>
    </source>
</evidence>
<keyword evidence="4 8" id="KW-0540">Nuclease</keyword>
<protein>
    <recommendedName>
        <fullName evidence="8">Ribonuclease 3</fullName>
        <ecNumber evidence="8">3.1.26.3</ecNumber>
    </recommendedName>
    <alternativeName>
        <fullName evidence="8">Ribonuclease III</fullName>
        <shortName evidence="8">RNase III</shortName>
    </alternativeName>
</protein>
<dbReference type="NCBIfam" id="TIGR02191">
    <property type="entry name" value="RNaseIII"/>
    <property type="match status" value="1"/>
</dbReference>
<keyword evidence="5 8" id="KW-0255">Endonuclease</keyword>
<dbReference type="Gene3D" id="1.10.1520.10">
    <property type="entry name" value="Ribonuclease III domain"/>
    <property type="match status" value="1"/>
</dbReference>
<dbReference type="SMART" id="SM00358">
    <property type="entry name" value="DSRM"/>
    <property type="match status" value="1"/>
</dbReference>
<evidence type="ECO:0000256" key="3">
    <source>
        <dbReference type="ARBA" id="ARBA00022664"/>
    </source>
</evidence>